<dbReference type="GO" id="GO:0043190">
    <property type="term" value="C:ATP-binding cassette (ABC) transporter complex"/>
    <property type="evidence" value="ECO:0007669"/>
    <property type="project" value="InterPro"/>
</dbReference>
<dbReference type="Gene3D" id="3.40.190.10">
    <property type="entry name" value="Periplasmic binding protein-like II"/>
    <property type="match status" value="1"/>
</dbReference>
<organism evidence="3 4">
    <name type="scientific">Roseovarius tolerans</name>
    <dbReference type="NCBI Taxonomy" id="74031"/>
    <lineage>
        <taxon>Bacteria</taxon>
        <taxon>Pseudomonadati</taxon>
        <taxon>Pseudomonadota</taxon>
        <taxon>Alphaproteobacteria</taxon>
        <taxon>Rhodobacterales</taxon>
        <taxon>Roseobacteraceae</taxon>
        <taxon>Roseovarius</taxon>
    </lineage>
</organism>
<dbReference type="GO" id="GO:0022857">
    <property type="term" value="F:transmembrane transporter activity"/>
    <property type="evidence" value="ECO:0007669"/>
    <property type="project" value="InterPro"/>
</dbReference>
<dbReference type="Proteomes" id="UP000037046">
    <property type="component" value="Unassembled WGS sequence"/>
</dbReference>
<accession>A0A0L6CTV0</accession>
<dbReference type="Gene3D" id="3.40.190.100">
    <property type="entry name" value="Glycine betaine-binding periplasmic protein, domain 2"/>
    <property type="match status" value="1"/>
</dbReference>
<dbReference type="InterPro" id="IPR007210">
    <property type="entry name" value="ABC_Gly_betaine_transp_sub-bd"/>
</dbReference>
<gene>
    <name evidence="3" type="ORF">ROTO_22580</name>
</gene>
<dbReference type="EMBL" id="LGVV01000030">
    <property type="protein sequence ID" value="KNX41141.1"/>
    <property type="molecule type" value="Genomic_DNA"/>
</dbReference>
<dbReference type="RefSeq" id="WP_160316367.1">
    <property type="nucleotide sequence ID" value="NZ_CP118494.1"/>
</dbReference>
<feature type="chain" id="PRO_5005563102" evidence="1">
    <location>
        <begin position="22"/>
        <end position="312"/>
    </location>
</feature>
<dbReference type="CDD" id="cd13643">
    <property type="entry name" value="PBP2_BCP_2"/>
    <property type="match status" value="1"/>
</dbReference>
<evidence type="ECO:0000256" key="1">
    <source>
        <dbReference type="SAM" id="SignalP"/>
    </source>
</evidence>
<feature type="signal peptide" evidence="1">
    <location>
        <begin position="1"/>
        <end position="21"/>
    </location>
</feature>
<dbReference type="OrthoDB" id="7805658at2"/>
<feature type="domain" description="ABC-type glycine betaine transport system substrate-binding" evidence="2">
    <location>
        <begin position="31"/>
        <end position="296"/>
    </location>
</feature>
<keyword evidence="4" id="KW-1185">Reference proteome</keyword>
<evidence type="ECO:0000313" key="3">
    <source>
        <dbReference type="EMBL" id="KNX41141.1"/>
    </source>
</evidence>
<protein>
    <submittedName>
        <fullName evidence="3">Substrate binding domain of ABC-type glycine betaine transport system</fullName>
    </submittedName>
</protein>
<proteinExistence type="predicted"/>
<dbReference type="STRING" id="74031.SAMN04488077_1058"/>
<evidence type="ECO:0000313" key="4">
    <source>
        <dbReference type="Proteomes" id="UP000037046"/>
    </source>
</evidence>
<comment type="caution">
    <text evidence="3">The sequence shown here is derived from an EMBL/GenBank/DDBJ whole genome shotgun (WGS) entry which is preliminary data.</text>
</comment>
<sequence length="312" mass="33508">MQSKIRAMALIGLTLPAATHAADLGDTDTAIRLALLPETGAQISAHVAGEVLGAMGYTVEYVEADQMRVFSDMRQGRIDVNVEVWEARAPGNYRDMILDGDLQEMGELGVTLSEGLAYPAHMDATCPGLPAWEALRDCAALSGLAVVDYPEEWEGPAAGIIEAMGLPFEVRPAASEADLSQTLTEASASGDPALVMFWRPHWAVAAQDLRFVTLPTAEAACYETPSWGPNPDLPGDCGIPSLEAVKTVIKGTKIKWPAAWYMLEDFQIDTATQEALMVAVEQEGRPVAEVAAEWRAANEETWQPVVDAALAQ</sequence>
<evidence type="ECO:0000259" key="2">
    <source>
        <dbReference type="Pfam" id="PF04069"/>
    </source>
</evidence>
<name>A0A0L6CTV0_9RHOB</name>
<dbReference type="SUPFAM" id="SSF53850">
    <property type="entry name" value="Periplasmic binding protein-like II"/>
    <property type="match status" value="1"/>
</dbReference>
<dbReference type="PATRIC" id="fig|74031.6.peg.2306"/>
<dbReference type="AlphaFoldDB" id="A0A0L6CTV0"/>
<keyword evidence="1" id="KW-0732">Signal</keyword>
<dbReference type="Pfam" id="PF04069">
    <property type="entry name" value="OpuAC"/>
    <property type="match status" value="1"/>
</dbReference>
<reference evidence="4" key="1">
    <citation type="submission" date="2015-07" db="EMBL/GenBank/DDBJ databases">
        <title>Draft Genome Sequence of Roseovarius tolerans EL-164, a producer of N-Acylated Alanine Methyl Esters (NAMEs).</title>
        <authorList>
            <person name="Voget S."/>
            <person name="Bruns H."/>
            <person name="Wagner-Doebler I."/>
            <person name="Schulz S."/>
            <person name="Daniel R."/>
        </authorList>
    </citation>
    <scope>NUCLEOTIDE SEQUENCE [LARGE SCALE GENOMIC DNA]</scope>
    <source>
        <strain evidence="4">EL-164</strain>
    </source>
</reference>